<dbReference type="InterPro" id="IPR036770">
    <property type="entry name" value="Ankyrin_rpt-contain_sf"/>
</dbReference>
<dbReference type="SUPFAM" id="SSF50729">
    <property type="entry name" value="PH domain-like"/>
    <property type="match status" value="1"/>
</dbReference>
<evidence type="ECO:0000313" key="9">
    <source>
        <dbReference type="EMBL" id="GMI32709.1"/>
    </source>
</evidence>
<feature type="compositionally biased region" description="Basic residues" evidence="6">
    <location>
        <begin position="1042"/>
        <end position="1059"/>
    </location>
</feature>
<keyword evidence="2 7" id="KW-0812">Transmembrane</keyword>
<feature type="domain" description="PH" evidence="8">
    <location>
        <begin position="22"/>
        <end position="145"/>
    </location>
</feature>
<feature type="compositionally biased region" description="Gly residues" evidence="6">
    <location>
        <begin position="1006"/>
        <end position="1021"/>
    </location>
</feature>
<dbReference type="InterPro" id="IPR024862">
    <property type="entry name" value="TRPV"/>
</dbReference>
<dbReference type="Gene3D" id="1.25.40.20">
    <property type="entry name" value="Ankyrin repeat-containing domain"/>
    <property type="match status" value="1"/>
</dbReference>
<dbReference type="PROSITE" id="PS50003">
    <property type="entry name" value="PH_DOMAIN"/>
    <property type="match status" value="1"/>
</dbReference>
<accession>A0ABQ6MUI1</accession>
<dbReference type="Proteomes" id="UP001165060">
    <property type="component" value="Unassembled WGS sequence"/>
</dbReference>
<evidence type="ECO:0000256" key="2">
    <source>
        <dbReference type="ARBA" id="ARBA00022692"/>
    </source>
</evidence>
<gene>
    <name evidence="9" type="ORF">TeGR_g9605</name>
</gene>
<evidence type="ECO:0000256" key="5">
    <source>
        <dbReference type="ARBA" id="ARBA00023136"/>
    </source>
</evidence>
<dbReference type="EMBL" id="BRYB01003208">
    <property type="protein sequence ID" value="GMI32709.1"/>
    <property type="molecule type" value="Genomic_DNA"/>
</dbReference>
<comment type="caution">
    <text evidence="9">The sequence shown here is derived from an EMBL/GenBank/DDBJ whole genome shotgun (WGS) entry which is preliminary data.</text>
</comment>
<dbReference type="InterPro" id="IPR005821">
    <property type="entry name" value="Ion_trans_dom"/>
</dbReference>
<evidence type="ECO:0000256" key="3">
    <source>
        <dbReference type="ARBA" id="ARBA00022737"/>
    </source>
</evidence>
<keyword evidence="3" id="KW-0677">Repeat</keyword>
<feature type="transmembrane region" description="Helical" evidence="7">
    <location>
        <begin position="844"/>
        <end position="864"/>
    </location>
</feature>
<comment type="subcellular location">
    <subcellularLocation>
        <location evidence="1">Membrane</location>
        <topology evidence="1">Multi-pass membrane protein</topology>
    </subcellularLocation>
</comment>
<evidence type="ECO:0000256" key="6">
    <source>
        <dbReference type="SAM" id="MobiDB-lite"/>
    </source>
</evidence>
<proteinExistence type="predicted"/>
<feature type="transmembrane region" description="Helical" evidence="7">
    <location>
        <begin position="755"/>
        <end position="775"/>
    </location>
</feature>
<dbReference type="PANTHER" id="PTHR10582:SF2">
    <property type="entry name" value="INACTIVE"/>
    <property type="match status" value="1"/>
</dbReference>
<keyword evidence="4 7" id="KW-1133">Transmembrane helix</keyword>
<name>A0ABQ6MUI1_9STRA</name>
<protein>
    <recommendedName>
        <fullName evidence="8">PH domain-containing protein</fullName>
    </recommendedName>
</protein>
<reference evidence="9 10" key="1">
    <citation type="journal article" date="2023" name="Commun. Biol.">
        <title>Genome analysis of Parmales, the sister group of diatoms, reveals the evolutionary specialization of diatoms from phago-mixotrophs to photoautotrophs.</title>
        <authorList>
            <person name="Ban H."/>
            <person name="Sato S."/>
            <person name="Yoshikawa S."/>
            <person name="Yamada K."/>
            <person name="Nakamura Y."/>
            <person name="Ichinomiya M."/>
            <person name="Sato N."/>
            <person name="Blanc-Mathieu R."/>
            <person name="Endo H."/>
            <person name="Kuwata A."/>
            <person name="Ogata H."/>
        </authorList>
    </citation>
    <scope>NUCLEOTIDE SEQUENCE [LARGE SCALE GENOMIC DNA]</scope>
</reference>
<evidence type="ECO:0000259" key="8">
    <source>
        <dbReference type="PROSITE" id="PS50003"/>
    </source>
</evidence>
<evidence type="ECO:0000256" key="4">
    <source>
        <dbReference type="ARBA" id="ARBA00022989"/>
    </source>
</evidence>
<dbReference type="Gene3D" id="1.10.287.70">
    <property type="match status" value="1"/>
</dbReference>
<dbReference type="Pfam" id="PF00520">
    <property type="entry name" value="Ion_trans"/>
    <property type="match status" value="1"/>
</dbReference>
<feature type="region of interest" description="Disordered" evidence="6">
    <location>
        <begin position="1003"/>
        <end position="1059"/>
    </location>
</feature>
<sequence length="1059" mass="119988">MSESHMLMYSVMSRSADSGEINAVYEGLIVKLPRHSWGMPRSRYMVLSMKGEGRLSLTYFADEFSYNGFQPALGECDILPTTNVEFYDGPFSRDICLRVTAENNEEAQKYAERHYLDMANTKIFVRCPSESIRRSWYEEIIRAVNYVKHVETNRLEDGSSSSSLRTGDTEDLSDDQTLTTASDNGMLAAEMEAEMQELDDMDLDDMMQVEMAAERRVSGGQLDTERVSAAVQEGDEAEELSAECKETAQKIAQYEMQIKDTSNPLTRKKAKRKIEMFERKKRTCMRWLSMAVRWSMLTMARDGNFVAIKRKLERFDVKNNKILLNEVSTAIPNIARGFCRRRDIAAVEYLVRKRGLDPNNKNDIGIPLIAFSVMGVSSHLDDETSSDMGLFMHMRENLGCDPLALTELGENILFFLMIGNRGPDVGVKMDFLVSEGLDPRAVTKYGCSLLHYAVLFNNFEAIQHIYNKGWEVHSRAKWKSLLEVLEKTGLVTDDVRQASTEWRSRGLTRYTNSASPLGVAILHNNGRLAQYLMGYGSRNYQCSKRQHLFSDQSSDLEMVAIAWPELLTDVLESFAAVEVESTGSNGDRSTDNRDRESGGYVRKTYALQDLLGDPTIPVERSPLAILARTGRAEVFDTAVVRICIALKWKSFGKTSYMKQKLPYLLVSIFFMAGFISDNLYGRYCTYAVTAYLLFFEELRELLREGVLEYFMSPWNYFSCPAYAAILYVGVCQDLLQDDVGSDLNIVKSLSGFLLAFRALEFLSILSSTSVFVVTVRMLVVDILAWGTLFVFFIAAFAITFFLLLREEENFESFAGTCVTVFRMSIGDFDYPFTEDPDRSTTATLLWIFYTFIVNLLYLNVLIAMMSKSFERVEEAASGMSRLALASSLVTWEAILPSAVRKRKHEALIPPKGSKKKIVKMTLYEGLGWLNFLPYFKAQGKQVTIDDGMCTVFAKTDKNDWHQMDIDERERVEAQRLEERQKMMNSVHDMEEMLKESMKEMKTMLERGGGGTGGAEEGGAEGVEGEEGDGAERLSIALEQQAKRKRGKRDRLKSIFGKKG</sequence>
<keyword evidence="5 7" id="KW-0472">Membrane</keyword>
<feature type="region of interest" description="Disordered" evidence="6">
    <location>
        <begin position="155"/>
        <end position="183"/>
    </location>
</feature>
<feature type="transmembrane region" description="Helical" evidence="7">
    <location>
        <begin position="782"/>
        <end position="804"/>
    </location>
</feature>
<organism evidence="9 10">
    <name type="scientific">Tetraparma gracilis</name>
    <dbReference type="NCBI Taxonomy" id="2962635"/>
    <lineage>
        <taxon>Eukaryota</taxon>
        <taxon>Sar</taxon>
        <taxon>Stramenopiles</taxon>
        <taxon>Ochrophyta</taxon>
        <taxon>Bolidophyceae</taxon>
        <taxon>Parmales</taxon>
        <taxon>Triparmaceae</taxon>
        <taxon>Tetraparma</taxon>
    </lineage>
</organism>
<dbReference type="SUPFAM" id="SSF48403">
    <property type="entry name" value="Ankyrin repeat"/>
    <property type="match status" value="1"/>
</dbReference>
<evidence type="ECO:0000313" key="10">
    <source>
        <dbReference type="Proteomes" id="UP001165060"/>
    </source>
</evidence>
<dbReference type="PANTHER" id="PTHR10582">
    <property type="entry name" value="TRANSIENT RECEPTOR POTENTIAL ION CHANNEL PROTEIN"/>
    <property type="match status" value="1"/>
</dbReference>
<evidence type="ECO:0000256" key="1">
    <source>
        <dbReference type="ARBA" id="ARBA00004141"/>
    </source>
</evidence>
<evidence type="ECO:0000256" key="7">
    <source>
        <dbReference type="SAM" id="Phobius"/>
    </source>
</evidence>
<keyword evidence="10" id="KW-1185">Reference proteome</keyword>
<dbReference type="InterPro" id="IPR001849">
    <property type="entry name" value="PH_domain"/>
</dbReference>